<feature type="region of interest" description="Disordered" evidence="4">
    <location>
        <begin position="39"/>
        <end position="70"/>
    </location>
</feature>
<dbReference type="InterPro" id="IPR009057">
    <property type="entry name" value="Homeodomain-like_sf"/>
</dbReference>
<dbReference type="EMBL" id="MBDO02000124">
    <property type="protein sequence ID" value="RLN62367.1"/>
    <property type="molecule type" value="Genomic_DNA"/>
</dbReference>
<keyword evidence="3" id="KW-0539">Nucleus</keyword>
<evidence type="ECO:0000256" key="3">
    <source>
        <dbReference type="ARBA" id="ARBA00023242"/>
    </source>
</evidence>
<evidence type="ECO:0000259" key="5">
    <source>
        <dbReference type="PROSITE" id="PS50090"/>
    </source>
</evidence>
<sequence length="314" mass="34470">MKPRLCRTSQSVDTPPHFIKHHAMAISDQVHNQLFQPATAQSSTAKRQAIRIPTTRGGSPSGGLVASPEGSARGLWTPEEHLRFLEALDKFPKGPWKCIAEYVGTKTPRQAMTHGQKYRQKIARRRRGLKKIVRDLQFAAMSESDLDTSDDATARLSIESNPMGLSDEDFTAFLASVELAEELDPKSASPPDDSPLVVPTTTAAFDDLPSFSLDSPEPRRMPPPMENTDSLPITTAQQDVHHWVILGRVDASSEVFSIVLAEAFQAGSTQTEEQSSTTLPEELQDGYQHENTSIEPLTLGLPGLDGELDGFELR</sequence>
<feature type="domain" description="Myb-like" evidence="5">
    <location>
        <begin position="68"/>
        <end position="119"/>
    </location>
</feature>
<dbReference type="EMBL" id="MBAD02001103">
    <property type="protein sequence ID" value="RLN58541.1"/>
    <property type="molecule type" value="Genomic_DNA"/>
</dbReference>
<dbReference type="PROSITE" id="PS51294">
    <property type="entry name" value="HTH_MYB"/>
    <property type="match status" value="1"/>
</dbReference>
<proteinExistence type="predicted"/>
<dbReference type="InterPro" id="IPR017930">
    <property type="entry name" value="Myb_dom"/>
</dbReference>
<evidence type="ECO:0000259" key="6">
    <source>
        <dbReference type="PROSITE" id="PS51294"/>
    </source>
</evidence>
<dbReference type="AlphaFoldDB" id="A0A3F2RSI5"/>
<evidence type="ECO:0000256" key="4">
    <source>
        <dbReference type="SAM" id="MobiDB-lite"/>
    </source>
</evidence>
<dbReference type="InterPro" id="IPR006447">
    <property type="entry name" value="Myb_dom_plants"/>
</dbReference>
<dbReference type="Proteomes" id="UP000277300">
    <property type="component" value="Unassembled WGS sequence"/>
</dbReference>
<dbReference type="PANTHER" id="PTHR12802">
    <property type="entry name" value="SWI/SNF COMPLEX-RELATED"/>
    <property type="match status" value="1"/>
</dbReference>
<evidence type="ECO:0000313" key="7">
    <source>
        <dbReference type="EMBL" id="RLN58541.1"/>
    </source>
</evidence>
<feature type="domain" description="HTH myb-type" evidence="6">
    <location>
        <begin position="73"/>
        <end position="123"/>
    </location>
</feature>
<evidence type="ECO:0000256" key="2">
    <source>
        <dbReference type="ARBA" id="ARBA00023163"/>
    </source>
</evidence>
<dbReference type="Pfam" id="PF00249">
    <property type="entry name" value="Myb_DNA-binding"/>
    <property type="match status" value="1"/>
</dbReference>
<protein>
    <submittedName>
        <fullName evidence="8">Uncharacterized protein</fullName>
    </submittedName>
</protein>
<evidence type="ECO:0000313" key="8">
    <source>
        <dbReference type="EMBL" id="RLN62367.1"/>
    </source>
</evidence>
<keyword evidence="2" id="KW-0804">Transcription</keyword>
<evidence type="ECO:0000313" key="9">
    <source>
        <dbReference type="Proteomes" id="UP000277300"/>
    </source>
</evidence>
<accession>A0A3F2RSI5</accession>
<dbReference type="GO" id="GO:0003677">
    <property type="term" value="F:DNA binding"/>
    <property type="evidence" value="ECO:0007669"/>
    <property type="project" value="InterPro"/>
</dbReference>
<dbReference type="SMART" id="SM00717">
    <property type="entry name" value="SANT"/>
    <property type="match status" value="1"/>
</dbReference>
<name>A0A3F2RSI5_9STRA</name>
<dbReference type="Gene3D" id="1.10.10.60">
    <property type="entry name" value="Homeodomain-like"/>
    <property type="match status" value="1"/>
</dbReference>
<dbReference type="OrthoDB" id="118550at2759"/>
<keyword evidence="1" id="KW-0805">Transcription regulation</keyword>
<dbReference type="Proteomes" id="UP000284657">
    <property type="component" value="Unassembled WGS sequence"/>
</dbReference>
<dbReference type="CDD" id="cd00167">
    <property type="entry name" value="SANT"/>
    <property type="match status" value="1"/>
</dbReference>
<dbReference type="PROSITE" id="PS50090">
    <property type="entry name" value="MYB_LIKE"/>
    <property type="match status" value="1"/>
</dbReference>
<organism evidence="8 9">
    <name type="scientific">Phytophthora kernoviae</name>
    <dbReference type="NCBI Taxonomy" id="325452"/>
    <lineage>
        <taxon>Eukaryota</taxon>
        <taxon>Sar</taxon>
        <taxon>Stramenopiles</taxon>
        <taxon>Oomycota</taxon>
        <taxon>Peronosporomycetes</taxon>
        <taxon>Peronosporales</taxon>
        <taxon>Peronosporaceae</taxon>
        <taxon>Phytophthora</taxon>
    </lineage>
</organism>
<dbReference type="InterPro" id="IPR001005">
    <property type="entry name" value="SANT/Myb"/>
</dbReference>
<dbReference type="NCBIfam" id="TIGR01557">
    <property type="entry name" value="myb_SHAQKYF"/>
    <property type="match status" value="1"/>
</dbReference>
<dbReference type="PANTHER" id="PTHR12802:SF155">
    <property type="entry name" value="DEUBIQUITINASE MYSM1"/>
    <property type="match status" value="1"/>
</dbReference>
<evidence type="ECO:0000256" key="1">
    <source>
        <dbReference type="ARBA" id="ARBA00023015"/>
    </source>
</evidence>
<reference evidence="9 10" key="1">
    <citation type="submission" date="2018-07" db="EMBL/GenBank/DDBJ databases">
        <title>Genome sequencing of oomycete isolates from Chile give support for New Zealand origin for Phytophthora kernoviae and make available the first Nothophytophthora sp. genome.</title>
        <authorList>
            <person name="Studholme D.J."/>
            <person name="Sanfuentes E."/>
            <person name="Panda P."/>
            <person name="Hill R."/>
            <person name="Sambles C."/>
            <person name="Grant M."/>
            <person name="Williams N.M."/>
            <person name="Mcdougal R.L."/>
        </authorList>
    </citation>
    <scope>NUCLEOTIDE SEQUENCE [LARGE SCALE GENOMIC DNA]</scope>
    <source>
        <strain evidence="8">Chile6</strain>
        <strain evidence="7">Chile7</strain>
    </source>
</reference>
<dbReference type="SUPFAM" id="SSF46689">
    <property type="entry name" value="Homeodomain-like"/>
    <property type="match status" value="1"/>
</dbReference>
<gene>
    <name evidence="7" type="ORF">BBJ29_002123</name>
    <name evidence="8" type="ORF">BBP00_00004800</name>
</gene>
<evidence type="ECO:0000313" key="10">
    <source>
        <dbReference type="Proteomes" id="UP000284657"/>
    </source>
</evidence>
<comment type="caution">
    <text evidence="8">The sequence shown here is derived from an EMBL/GenBank/DDBJ whole genome shotgun (WGS) entry which is preliminary data.</text>
</comment>